<keyword evidence="1" id="KW-0812">Transmembrane</keyword>
<keyword evidence="1" id="KW-1133">Transmembrane helix</keyword>
<dbReference type="EMBL" id="FOZL01000001">
    <property type="protein sequence ID" value="SFR98638.1"/>
    <property type="molecule type" value="Genomic_DNA"/>
</dbReference>
<dbReference type="PANTHER" id="PTHR23028">
    <property type="entry name" value="ACETYLTRANSFERASE"/>
    <property type="match status" value="1"/>
</dbReference>
<keyword evidence="1" id="KW-0472">Membrane</keyword>
<protein>
    <submittedName>
        <fullName evidence="3">Peptidoglycan/LPS O-acetylase OafA/YrhL, contains acyltransferase and SGNH-hydrolase domains</fullName>
    </submittedName>
</protein>
<accession>A0A1I6L5T8</accession>
<gene>
    <name evidence="3" type="ORF">SAMN05421771_0282</name>
</gene>
<dbReference type="GO" id="GO:0016020">
    <property type="term" value="C:membrane"/>
    <property type="evidence" value="ECO:0007669"/>
    <property type="project" value="TreeGrafter"/>
</dbReference>
<keyword evidence="3" id="KW-0808">Transferase</keyword>
<dbReference type="Proteomes" id="UP000199024">
    <property type="component" value="Unassembled WGS sequence"/>
</dbReference>
<dbReference type="RefSeq" id="WP_089835913.1">
    <property type="nucleotide sequence ID" value="NZ_FOZL01000001.1"/>
</dbReference>
<feature type="transmembrane region" description="Helical" evidence="1">
    <location>
        <begin position="156"/>
        <end position="177"/>
    </location>
</feature>
<dbReference type="PANTHER" id="PTHR23028:SF53">
    <property type="entry name" value="ACYL_TRANSF_3 DOMAIN-CONTAINING PROTEIN"/>
    <property type="match status" value="1"/>
</dbReference>
<feature type="domain" description="Acyltransferase 3" evidence="2">
    <location>
        <begin position="23"/>
        <end position="363"/>
    </location>
</feature>
<dbReference type="OrthoDB" id="9796461at2"/>
<evidence type="ECO:0000259" key="2">
    <source>
        <dbReference type="Pfam" id="PF01757"/>
    </source>
</evidence>
<feature type="transmembrane region" description="Helical" evidence="1">
    <location>
        <begin position="273"/>
        <end position="294"/>
    </location>
</feature>
<feature type="transmembrane region" description="Helical" evidence="1">
    <location>
        <begin position="315"/>
        <end position="334"/>
    </location>
</feature>
<dbReference type="InterPro" id="IPR002656">
    <property type="entry name" value="Acyl_transf_3_dom"/>
</dbReference>
<dbReference type="STRING" id="474950.SAMN05421771_0282"/>
<keyword evidence="3" id="KW-0012">Acyltransferase</keyword>
<dbReference type="InterPro" id="IPR050879">
    <property type="entry name" value="Acyltransferase_3"/>
</dbReference>
<name>A0A1I6L5T8_9BACT</name>
<dbReference type="Pfam" id="PF01757">
    <property type="entry name" value="Acyl_transf_3"/>
    <property type="match status" value="1"/>
</dbReference>
<keyword evidence="4" id="KW-1185">Reference proteome</keyword>
<feature type="transmembrane region" description="Helical" evidence="1">
    <location>
        <begin position="346"/>
        <end position="371"/>
    </location>
</feature>
<evidence type="ECO:0000313" key="3">
    <source>
        <dbReference type="EMBL" id="SFR98638.1"/>
    </source>
</evidence>
<proteinExistence type="predicted"/>
<feature type="transmembrane region" description="Helical" evidence="1">
    <location>
        <begin position="104"/>
        <end position="126"/>
    </location>
</feature>
<reference evidence="3 4" key="1">
    <citation type="submission" date="2016-10" db="EMBL/GenBank/DDBJ databases">
        <authorList>
            <person name="de Groot N.N."/>
        </authorList>
    </citation>
    <scope>NUCLEOTIDE SEQUENCE [LARGE SCALE GENOMIC DNA]</scope>
    <source>
        <strain evidence="3 4">DSM 21001</strain>
    </source>
</reference>
<feature type="transmembrane region" description="Helical" evidence="1">
    <location>
        <begin position="184"/>
        <end position="205"/>
    </location>
</feature>
<organism evidence="3 4">
    <name type="scientific">Granulicella pectinivorans</name>
    <dbReference type="NCBI Taxonomy" id="474950"/>
    <lineage>
        <taxon>Bacteria</taxon>
        <taxon>Pseudomonadati</taxon>
        <taxon>Acidobacteriota</taxon>
        <taxon>Terriglobia</taxon>
        <taxon>Terriglobales</taxon>
        <taxon>Acidobacteriaceae</taxon>
        <taxon>Granulicella</taxon>
    </lineage>
</organism>
<feature type="transmembrane region" description="Helical" evidence="1">
    <location>
        <begin position="243"/>
        <end position="261"/>
    </location>
</feature>
<sequence length="410" mass="46048">MTIATSSSNSRLPELQTWNRPIKALDGIRGTALLCVFCLHLLGSNQLPGHRLINLMLKVSGAGWVGVDLFFALSGFLITGILFDSVGTARYLRNFYLRRACRIFPLYYGFILLLVCIFTVIVPLRLRPISFLPLFMQNTPLWWSNIHGGRVADASFHLWSLAVEEQFYLVWPLVIFVVRERRRLLWIAAMLACAAPLIRIFLLAHGSPLEATYKLTFCRMDALLGGAWLALMVRGAYGGRVQAYAPKAFLIAVTGCLAIAWRTGDFYWERNLAINRFGYSLLAIAATSLIAMALNGESLVARVMTAKPLRFVGRYSFGLYLFQPLVSVLLAIRFARSLHAHIASPLLYRVLLESIVLAITFAVALLSFRYFETPFLRLKRFGQAEEVKEAMHRPQPLSAAGAIVSRLQRT</sequence>
<feature type="transmembrane region" description="Helical" evidence="1">
    <location>
        <begin position="62"/>
        <end position="83"/>
    </location>
</feature>
<dbReference type="AlphaFoldDB" id="A0A1I6L5T8"/>
<evidence type="ECO:0000313" key="4">
    <source>
        <dbReference type="Proteomes" id="UP000199024"/>
    </source>
</evidence>
<dbReference type="GO" id="GO:0016787">
    <property type="term" value="F:hydrolase activity"/>
    <property type="evidence" value="ECO:0007669"/>
    <property type="project" value="UniProtKB-KW"/>
</dbReference>
<keyword evidence="3" id="KW-0378">Hydrolase</keyword>
<evidence type="ECO:0000256" key="1">
    <source>
        <dbReference type="SAM" id="Phobius"/>
    </source>
</evidence>
<feature type="transmembrane region" description="Helical" evidence="1">
    <location>
        <begin position="211"/>
        <end position="231"/>
    </location>
</feature>
<dbReference type="GO" id="GO:0016747">
    <property type="term" value="F:acyltransferase activity, transferring groups other than amino-acyl groups"/>
    <property type="evidence" value="ECO:0007669"/>
    <property type="project" value="InterPro"/>
</dbReference>
<dbReference type="GO" id="GO:0000271">
    <property type="term" value="P:polysaccharide biosynthetic process"/>
    <property type="evidence" value="ECO:0007669"/>
    <property type="project" value="TreeGrafter"/>
</dbReference>